<dbReference type="EMBL" id="JBGMDY010000001">
    <property type="protein sequence ID" value="KAL2348611.1"/>
    <property type="molecule type" value="Genomic_DNA"/>
</dbReference>
<accession>A0ABD1NKE9</accession>
<protein>
    <submittedName>
        <fullName evidence="2">Uncharacterized protein</fullName>
    </submittedName>
</protein>
<feature type="compositionally biased region" description="Pro residues" evidence="1">
    <location>
        <begin position="58"/>
        <end position="76"/>
    </location>
</feature>
<evidence type="ECO:0000256" key="1">
    <source>
        <dbReference type="SAM" id="MobiDB-lite"/>
    </source>
</evidence>
<keyword evidence="3" id="KW-1185">Reference proteome</keyword>
<organism evidence="2 3">
    <name type="scientific">Flemingia macrophylla</name>
    <dbReference type="NCBI Taxonomy" id="520843"/>
    <lineage>
        <taxon>Eukaryota</taxon>
        <taxon>Viridiplantae</taxon>
        <taxon>Streptophyta</taxon>
        <taxon>Embryophyta</taxon>
        <taxon>Tracheophyta</taxon>
        <taxon>Spermatophyta</taxon>
        <taxon>Magnoliopsida</taxon>
        <taxon>eudicotyledons</taxon>
        <taxon>Gunneridae</taxon>
        <taxon>Pentapetalae</taxon>
        <taxon>rosids</taxon>
        <taxon>fabids</taxon>
        <taxon>Fabales</taxon>
        <taxon>Fabaceae</taxon>
        <taxon>Papilionoideae</taxon>
        <taxon>50 kb inversion clade</taxon>
        <taxon>NPAAA clade</taxon>
        <taxon>indigoferoid/millettioid clade</taxon>
        <taxon>Phaseoleae</taxon>
        <taxon>Flemingia</taxon>
    </lineage>
</organism>
<evidence type="ECO:0000313" key="3">
    <source>
        <dbReference type="Proteomes" id="UP001603857"/>
    </source>
</evidence>
<evidence type="ECO:0000313" key="2">
    <source>
        <dbReference type="EMBL" id="KAL2348611.1"/>
    </source>
</evidence>
<feature type="region of interest" description="Disordered" evidence="1">
    <location>
        <begin position="25"/>
        <end position="117"/>
    </location>
</feature>
<sequence length="146" mass="15576">MLMVMPPSIVPLMIISSLSAPHPLQVGRSQRRRDIQRQRHQQWIIAGSSNSYSGTNPSPSPSPLPPTPPAPPPPTFPTSTATSASATTSKTSGSPSSSSSASPSASPPSPSTSRDSDDDFLLIEAAFHLPRWLNPDTSLHRLFLRN</sequence>
<reference evidence="2 3" key="1">
    <citation type="submission" date="2024-08" db="EMBL/GenBank/DDBJ databases">
        <title>Insights into the chromosomal genome structure of Flemingia macrophylla.</title>
        <authorList>
            <person name="Ding Y."/>
            <person name="Zhao Y."/>
            <person name="Bi W."/>
            <person name="Wu M."/>
            <person name="Zhao G."/>
            <person name="Gong Y."/>
            <person name="Li W."/>
            <person name="Zhang P."/>
        </authorList>
    </citation>
    <scope>NUCLEOTIDE SEQUENCE [LARGE SCALE GENOMIC DNA]</scope>
    <source>
        <strain evidence="2">DYQJB</strain>
        <tissue evidence="2">Leaf</tissue>
    </source>
</reference>
<gene>
    <name evidence="2" type="ORF">Fmac_002611</name>
</gene>
<proteinExistence type="predicted"/>
<feature type="compositionally biased region" description="Low complexity" evidence="1">
    <location>
        <begin position="48"/>
        <end position="57"/>
    </location>
</feature>
<name>A0ABD1NKE9_9FABA</name>
<dbReference type="Proteomes" id="UP001603857">
    <property type="component" value="Unassembled WGS sequence"/>
</dbReference>
<feature type="compositionally biased region" description="Low complexity" evidence="1">
    <location>
        <begin position="77"/>
        <end position="104"/>
    </location>
</feature>
<comment type="caution">
    <text evidence="2">The sequence shown here is derived from an EMBL/GenBank/DDBJ whole genome shotgun (WGS) entry which is preliminary data.</text>
</comment>
<dbReference type="Pfam" id="PF07093">
    <property type="entry name" value="SGT1"/>
    <property type="match status" value="1"/>
</dbReference>
<dbReference type="InterPro" id="IPR010770">
    <property type="entry name" value="Ecd"/>
</dbReference>
<dbReference type="AlphaFoldDB" id="A0ABD1NKE9"/>